<organism evidence="1">
    <name type="scientific">Lygus hesperus</name>
    <name type="common">Western plant bug</name>
    <dbReference type="NCBI Taxonomy" id="30085"/>
    <lineage>
        <taxon>Eukaryota</taxon>
        <taxon>Metazoa</taxon>
        <taxon>Ecdysozoa</taxon>
        <taxon>Arthropoda</taxon>
        <taxon>Hexapoda</taxon>
        <taxon>Insecta</taxon>
        <taxon>Pterygota</taxon>
        <taxon>Neoptera</taxon>
        <taxon>Paraneoptera</taxon>
        <taxon>Hemiptera</taxon>
        <taxon>Heteroptera</taxon>
        <taxon>Panheteroptera</taxon>
        <taxon>Cimicomorpha</taxon>
        <taxon>Miridae</taxon>
        <taxon>Mirini</taxon>
        <taxon>Lygus</taxon>
    </lineage>
</organism>
<proteinExistence type="predicted"/>
<protein>
    <submittedName>
        <fullName evidence="1">Uncharacterized protein</fullName>
    </submittedName>
</protein>
<dbReference type="EMBL" id="GDHC01013452">
    <property type="protein sequence ID" value="JAQ05177.1"/>
    <property type="molecule type" value="Transcribed_RNA"/>
</dbReference>
<evidence type="ECO:0000313" key="1">
    <source>
        <dbReference type="EMBL" id="JAQ05177.1"/>
    </source>
</evidence>
<name>A0A146LDS1_LYGHE</name>
<reference evidence="1" key="1">
    <citation type="journal article" date="2016" name="Gigascience">
        <title>De novo construction of an expanded transcriptome assembly for the western tarnished plant bug, Lygus hesperus.</title>
        <authorList>
            <person name="Tassone E.E."/>
            <person name="Geib S.M."/>
            <person name="Hall B."/>
            <person name="Fabrick J.A."/>
            <person name="Brent C.S."/>
            <person name="Hull J.J."/>
        </authorList>
    </citation>
    <scope>NUCLEOTIDE SEQUENCE</scope>
</reference>
<accession>A0A146LDS1</accession>
<dbReference type="AlphaFoldDB" id="A0A146LDS1"/>
<sequence length="136" mass="15606">MTKTFDVAFVPATTRVRPRSSHLFVRCQCAWMRAEIRFSSTCLTLHVERMAQTTWKHYECKCMQTVVFVASTLVIASTLKKNYHHSSSCFCLLVSNLLSNNSSNSYKNNKCISKSCKWSSSTKNSRNKKVLKARPR</sequence>
<gene>
    <name evidence="1" type="ORF">g.20928</name>
</gene>